<dbReference type="AlphaFoldDB" id="A0A4R6B3Z7"/>
<proteinExistence type="predicted"/>
<name>A0A4R6B3Z7_9RHOB</name>
<organism evidence="1 2">
    <name type="scientific">Meridianimarinicoccus aquatilis</name>
    <dbReference type="NCBI Taxonomy" id="2552766"/>
    <lineage>
        <taxon>Bacteria</taxon>
        <taxon>Pseudomonadati</taxon>
        <taxon>Pseudomonadota</taxon>
        <taxon>Alphaproteobacteria</taxon>
        <taxon>Rhodobacterales</taxon>
        <taxon>Paracoccaceae</taxon>
        <taxon>Meridianimarinicoccus</taxon>
    </lineage>
</organism>
<protein>
    <submittedName>
        <fullName evidence="1">Uncharacterized protein</fullName>
    </submittedName>
</protein>
<accession>A0A4R6B3Z7</accession>
<gene>
    <name evidence="1" type="ORF">E2L05_01810</name>
</gene>
<keyword evidence="2" id="KW-1185">Reference proteome</keyword>
<comment type="caution">
    <text evidence="1">The sequence shown here is derived from an EMBL/GenBank/DDBJ whole genome shotgun (WGS) entry which is preliminary data.</text>
</comment>
<evidence type="ECO:0000313" key="1">
    <source>
        <dbReference type="EMBL" id="TDL91034.1"/>
    </source>
</evidence>
<dbReference type="EMBL" id="SMZO01000003">
    <property type="protein sequence ID" value="TDL91034.1"/>
    <property type="molecule type" value="Genomic_DNA"/>
</dbReference>
<evidence type="ECO:0000313" key="2">
    <source>
        <dbReference type="Proteomes" id="UP000294562"/>
    </source>
</evidence>
<sequence>MPLNQSAVAQMITEAGQPAQTKGRKVWILDGGNMMTAMNHFKQITGEDFNMAALPTVASGFKLKTVSEAVLGTTVKVTLRGGSSSSIDGPGNKHHGPPTLEIQYAEALTLVPAFLGFKKKTVVEVKYSTRAEFARWADYAV</sequence>
<dbReference type="RefSeq" id="WP_133341188.1">
    <property type="nucleotide sequence ID" value="NZ_SMZO01000003.1"/>
</dbReference>
<dbReference type="Proteomes" id="UP000294562">
    <property type="component" value="Unassembled WGS sequence"/>
</dbReference>
<reference evidence="1 2" key="1">
    <citation type="submission" date="2019-03" db="EMBL/GenBank/DDBJ databases">
        <title>Rhodobacteraceae bacterium SM1902, a new member of the family Rhodobacteraceae isolated from Yantai.</title>
        <authorList>
            <person name="Sun Y."/>
        </authorList>
    </citation>
    <scope>NUCLEOTIDE SEQUENCE [LARGE SCALE GENOMIC DNA]</scope>
    <source>
        <strain evidence="1 2">SM1902</strain>
    </source>
</reference>